<dbReference type="FunFam" id="3.30.160.60:FF:000379">
    <property type="entry name" value="Zinc finger and BTB domain-containing protein 46"/>
    <property type="match status" value="1"/>
</dbReference>
<gene>
    <name evidence="13" type="primary">Zbtb8b</name>
    <name evidence="13" type="ORF">DRYBRU_R07697</name>
</gene>
<feature type="domain" description="C2H2-type" evidence="12">
    <location>
        <begin position="329"/>
        <end position="357"/>
    </location>
</feature>
<evidence type="ECO:0000256" key="10">
    <source>
        <dbReference type="SAM" id="MobiDB-lite"/>
    </source>
</evidence>
<protein>
    <submittedName>
        <fullName evidence="13">ZBT8B protein</fullName>
    </submittedName>
</protein>
<dbReference type="CDD" id="cd18330">
    <property type="entry name" value="BTB_POZ_ZBTB8B"/>
    <property type="match status" value="1"/>
</dbReference>
<dbReference type="SUPFAM" id="SSF57667">
    <property type="entry name" value="beta-beta-alpha zinc fingers"/>
    <property type="match status" value="1"/>
</dbReference>
<organism evidence="13 14">
    <name type="scientific">Drymodes brunneopygia</name>
    <dbReference type="NCBI Taxonomy" id="626378"/>
    <lineage>
        <taxon>Eukaryota</taxon>
        <taxon>Metazoa</taxon>
        <taxon>Chordata</taxon>
        <taxon>Craniata</taxon>
        <taxon>Vertebrata</taxon>
        <taxon>Euteleostomi</taxon>
        <taxon>Archelosauria</taxon>
        <taxon>Archosauria</taxon>
        <taxon>Dinosauria</taxon>
        <taxon>Saurischia</taxon>
        <taxon>Theropoda</taxon>
        <taxon>Coelurosauria</taxon>
        <taxon>Aves</taxon>
        <taxon>Neognathae</taxon>
        <taxon>Neoaves</taxon>
        <taxon>Telluraves</taxon>
        <taxon>Australaves</taxon>
        <taxon>Passeriformes</taxon>
        <taxon>Petroicidae</taxon>
        <taxon>Drymodes</taxon>
    </lineage>
</organism>
<dbReference type="Pfam" id="PF00651">
    <property type="entry name" value="BTB"/>
    <property type="match status" value="1"/>
</dbReference>
<keyword evidence="7" id="KW-0804">Transcription</keyword>
<evidence type="ECO:0000256" key="4">
    <source>
        <dbReference type="ARBA" id="ARBA00022771"/>
    </source>
</evidence>
<dbReference type="GO" id="GO:0005634">
    <property type="term" value="C:nucleus"/>
    <property type="evidence" value="ECO:0007669"/>
    <property type="project" value="UniProtKB-SubCell"/>
</dbReference>
<dbReference type="SMART" id="SM00355">
    <property type="entry name" value="ZnF_C2H2"/>
    <property type="match status" value="2"/>
</dbReference>
<evidence type="ECO:0000256" key="8">
    <source>
        <dbReference type="ARBA" id="ARBA00023242"/>
    </source>
</evidence>
<keyword evidence="4 9" id="KW-0863">Zinc-finger</keyword>
<evidence type="ECO:0000256" key="5">
    <source>
        <dbReference type="ARBA" id="ARBA00022833"/>
    </source>
</evidence>
<feature type="region of interest" description="Disordered" evidence="10">
    <location>
        <begin position="139"/>
        <end position="164"/>
    </location>
</feature>
<keyword evidence="2" id="KW-0479">Metal-binding</keyword>
<accession>A0A7L3KQ55</accession>
<keyword evidence="14" id="KW-1185">Reference proteome</keyword>
<comment type="subcellular location">
    <subcellularLocation>
        <location evidence="1">Nucleus</location>
    </subcellularLocation>
</comment>
<feature type="non-terminal residue" evidence="13">
    <location>
        <position position="453"/>
    </location>
</feature>
<evidence type="ECO:0000256" key="3">
    <source>
        <dbReference type="ARBA" id="ARBA00022737"/>
    </source>
</evidence>
<dbReference type="PROSITE" id="PS50157">
    <property type="entry name" value="ZINC_FINGER_C2H2_2"/>
    <property type="match status" value="2"/>
</dbReference>
<evidence type="ECO:0000259" key="11">
    <source>
        <dbReference type="PROSITE" id="PS50097"/>
    </source>
</evidence>
<dbReference type="SMART" id="SM00225">
    <property type="entry name" value="BTB"/>
    <property type="match status" value="1"/>
</dbReference>
<dbReference type="Pfam" id="PF13465">
    <property type="entry name" value="zf-H2C2_2"/>
    <property type="match status" value="1"/>
</dbReference>
<dbReference type="GO" id="GO:0000978">
    <property type="term" value="F:RNA polymerase II cis-regulatory region sequence-specific DNA binding"/>
    <property type="evidence" value="ECO:0007669"/>
    <property type="project" value="TreeGrafter"/>
</dbReference>
<evidence type="ECO:0000313" key="13">
    <source>
        <dbReference type="EMBL" id="NXU43799.1"/>
    </source>
</evidence>
<proteinExistence type="predicted"/>
<dbReference type="InterPro" id="IPR011333">
    <property type="entry name" value="SKP1/BTB/POZ_sf"/>
</dbReference>
<dbReference type="Gene3D" id="3.30.160.60">
    <property type="entry name" value="Classic Zinc Finger"/>
    <property type="match status" value="2"/>
</dbReference>
<dbReference type="PANTHER" id="PTHR46105">
    <property type="entry name" value="AGAP004733-PA"/>
    <property type="match status" value="1"/>
</dbReference>
<evidence type="ECO:0000256" key="2">
    <source>
        <dbReference type="ARBA" id="ARBA00022723"/>
    </source>
</evidence>
<evidence type="ECO:0000259" key="12">
    <source>
        <dbReference type="PROSITE" id="PS50157"/>
    </source>
</evidence>
<dbReference type="EMBL" id="VZTZ01040305">
    <property type="protein sequence ID" value="NXU43799.1"/>
    <property type="molecule type" value="Genomic_DNA"/>
</dbReference>
<dbReference type="Proteomes" id="UP000525319">
    <property type="component" value="Unassembled WGS sequence"/>
</dbReference>
<dbReference type="OrthoDB" id="4845755at2759"/>
<keyword evidence="6" id="KW-0805">Transcription regulation</keyword>
<dbReference type="GO" id="GO:0000981">
    <property type="term" value="F:DNA-binding transcription factor activity, RNA polymerase II-specific"/>
    <property type="evidence" value="ECO:0007669"/>
    <property type="project" value="TreeGrafter"/>
</dbReference>
<dbReference type="InterPro" id="IPR013087">
    <property type="entry name" value="Znf_C2H2_type"/>
</dbReference>
<dbReference type="FunFam" id="3.30.160.60:FF:000624">
    <property type="entry name" value="zinc finger protein 697"/>
    <property type="match status" value="1"/>
</dbReference>
<feature type="domain" description="C2H2-type" evidence="12">
    <location>
        <begin position="301"/>
        <end position="328"/>
    </location>
</feature>
<dbReference type="InterPro" id="IPR036236">
    <property type="entry name" value="Znf_C2H2_sf"/>
</dbReference>
<dbReference type="AlphaFoldDB" id="A0A7L3KQ55"/>
<feature type="compositionally biased region" description="Polar residues" evidence="10">
    <location>
        <begin position="139"/>
        <end position="156"/>
    </location>
</feature>
<dbReference type="Gene3D" id="3.30.710.10">
    <property type="entry name" value="Potassium Channel Kv1.1, Chain A"/>
    <property type="match status" value="1"/>
</dbReference>
<keyword evidence="3" id="KW-0677">Repeat</keyword>
<dbReference type="PANTHER" id="PTHR46105:SF25">
    <property type="entry name" value="ZGC:110075 PROTEIN"/>
    <property type="match status" value="1"/>
</dbReference>
<dbReference type="InterPro" id="IPR000210">
    <property type="entry name" value="BTB/POZ_dom"/>
</dbReference>
<dbReference type="PROSITE" id="PS00028">
    <property type="entry name" value="ZINC_FINGER_C2H2_1"/>
    <property type="match status" value="1"/>
</dbReference>
<feature type="compositionally biased region" description="Basic and acidic residues" evidence="10">
    <location>
        <begin position="437"/>
        <end position="453"/>
    </location>
</feature>
<keyword evidence="8" id="KW-0539">Nucleus</keyword>
<dbReference type="PROSITE" id="PS50097">
    <property type="entry name" value="BTB"/>
    <property type="match status" value="1"/>
</dbReference>
<sequence>MEVQSYYTKLLGELNEQRKRDFFCDCSIIVEGRIFKAHKNILFANSGYFRALLIHYIQDSGRHSTASLDIVTSEAFSVILDFLYSGKLDLCGENVIEVMSAASYLQMTDVVNFCKAYIRSSLDICRKIEREAAFYQADSGSSAREGTSLGSKSSAPPQDKERIPECQRDLGGCHALELVVSDSPDGSELPKGVEPKVEFDPDEVEVEVGEPQYPAPLSLEQLEEGQPVELACNNYHMKQFLEALLRSSSAPRKEEVVQHLVRGLEGRAEDAGVAVSSMVDIQSDWYGEDTGDVLVVPIKLHKCPFCPYTAKQKGILKRHIRSHTGERPYPCEACGKRFTRQEHLRSHALSVHRSNKPIICKGCRRTFTNSLSPGLRRFGLCDSCTCVTTTHEDSVPINLSLMETSSEGQEKGDADNDWPIYVESGEENDPAEDDDGDNKQEIHRSLLDRETLM</sequence>
<reference evidence="13 14" key="1">
    <citation type="submission" date="2019-09" db="EMBL/GenBank/DDBJ databases">
        <title>Bird 10,000 Genomes (B10K) Project - Family phase.</title>
        <authorList>
            <person name="Zhang G."/>
        </authorList>
    </citation>
    <scope>NUCLEOTIDE SEQUENCE [LARGE SCALE GENOMIC DNA]</scope>
    <source>
        <strain evidence="13">B10K-DU-030-03</strain>
    </source>
</reference>
<evidence type="ECO:0000256" key="9">
    <source>
        <dbReference type="PROSITE-ProRule" id="PRU00042"/>
    </source>
</evidence>
<dbReference type="SUPFAM" id="SSF54695">
    <property type="entry name" value="POZ domain"/>
    <property type="match status" value="1"/>
</dbReference>
<keyword evidence="5" id="KW-0862">Zinc</keyword>
<name>A0A7L3KQ55_9PASS</name>
<dbReference type="GO" id="GO:0008270">
    <property type="term" value="F:zinc ion binding"/>
    <property type="evidence" value="ECO:0007669"/>
    <property type="project" value="UniProtKB-KW"/>
</dbReference>
<evidence type="ECO:0000313" key="14">
    <source>
        <dbReference type="Proteomes" id="UP000525319"/>
    </source>
</evidence>
<feature type="non-terminal residue" evidence="13">
    <location>
        <position position="1"/>
    </location>
</feature>
<evidence type="ECO:0000256" key="1">
    <source>
        <dbReference type="ARBA" id="ARBA00004123"/>
    </source>
</evidence>
<evidence type="ECO:0000256" key="7">
    <source>
        <dbReference type="ARBA" id="ARBA00023163"/>
    </source>
</evidence>
<evidence type="ECO:0000256" key="6">
    <source>
        <dbReference type="ARBA" id="ARBA00023015"/>
    </source>
</evidence>
<feature type="compositionally biased region" description="Acidic residues" evidence="10">
    <location>
        <begin position="424"/>
        <end position="436"/>
    </location>
</feature>
<feature type="region of interest" description="Disordered" evidence="10">
    <location>
        <begin position="404"/>
        <end position="453"/>
    </location>
</feature>
<dbReference type="InterPro" id="IPR050457">
    <property type="entry name" value="ZnFinger_BTB_dom_contain"/>
</dbReference>
<comment type="caution">
    <text evidence="13">The sequence shown here is derived from an EMBL/GenBank/DDBJ whole genome shotgun (WGS) entry which is preliminary data.</text>
</comment>
<feature type="domain" description="BTB" evidence="11">
    <location>
        <begin position="24"/>
        <end position="92"/>
    </location>
</feature>